<feature type="transmembrane region" description="Helical" evidence="1">
    <location>
        <begin position="12"/>
        <end position="31"/>
    </location>
</feature>
<dbReference type="EMBL" id="RQJP01000001">
    <property type="protein sequence ID" value="RRB16838.1"/>
    <property type="molecule type" value="Genomic_DNA"/>
</dbReference>
<organism evidence="2 3">
    <name type="scientific">Larkinella knui</name>
    <dbReference type="NCBI Taxonomy" id="2025310"/>
    <lineage>
        <taxon>Bacteria</taxon>
        <taxon>Pseudomonadati</taxon>
        <taxon>Bacteroidota</taxon>
        <taxon>Cytophagia</taxon>
        <taxon>Cytophagales</taxon>
        <taxon>Spirosomataceae</taxon>
        <taxon>Larkinella</taxon>
    </lineage>
</organism>
<gene>
    <name evidence="2" type="ORF">EHT87_00680</name>
</gene>
<keyword evidence="3" id="KW-1185">Reference proteome</keyword>
<reference evidence="2 3" key="1">
    <citation type="submission" date="2018-11" db="EMBL/GenBank/DDBJ databases">
        <authorList>
            <person name="Zhou Z."/>
            <person name="Wang G."/>
        </authorList>
    </citation>
    <scope>NUCLEOTIDE SEQUENCE [LARGE SCALE GENOMIC DNA]</scope>
    <source>
        <strain evidence="2 3">KCTC42998</strain>
    </source>
</reference>
<keyword evidence="1" id="KW-0472">Membrane</keyword>
<proteinExistence type="predicted"/>
<keyword evidence="1" id="KW-0812">Transmembrane</keyword>
<name>A0A3P1CUB9_9BACT</name>
<dbReference type="AlphaFoldDB" id="A0A3P1CUB9"/>
<comment type="caution">
    <text evidence="2">The sequence shown here is derived from an EMBL/GenBank/DDBJ whole genome shotgun (WGS) entry which is preliminary data.</text>
</comment>
<evidence type="ECO:0000313" key="2">
    <source>
        <dbReference type="EMBL" id="RRB16838.1"/>
    </source>
</evidence>
<dbReference type="Proteomes" id="UP000274271">
    <property type="component" value="Unassembled WGS sequence"/>
</dbReference>
<protein>
    <submittedName>
        <fullName evidence="2">Uncharacterized protein</fullName>
    </submittedName>
</protein>
<keyword evidence="1" id="KW-1133">Transmembrane helix</keyword>
<dbReference type="OrthoDB" id="951495at2"/>
<dbReference type="RefSeq" id="WP_124902850.1">
    <property type="nucleotide sequence ID" value="NZ_RQJP01000001.1"/>
</dbReference>
<evidence type="ECO:0000256" key="1">
    <source>
        <dbReference type="SAM" id="Phobius"/>
    </source>
</evidence>
<evidence type="ECO:0000313" key="3">
    <source>
        <dbReference type="Proteomes" id="UP000274271"/>
    </source>
</evidence>
<accession>A0A3P1CUB9</accession>
<sequence>MTQSLRDLFLRRLNQAFWLGLLMMLAGWGAWRFSRLATPPPISRPTHRIDREFRQLHLQSIASLDSSVNLLRQALTAQESETVLLNLTEQVRQQTQAVSLLSLSDPSFTEANPTDTRTALLDQCLEFRQLLLRKSPTPALSQHLAVFQSEVRHLHYRVAGN</sequence>